<reference evidence="1 2" key="1">
    <citation type="submission" date="2019-07" db="EMBL/GenBank/DDBJ databases">
        <title>Sphingomonas solaris sp. nov., isolated from a solar panel from Boston, Massachusetts.</title>
        <authorList>
            <person name="Tanner K."/>
            <person name="Pascual J."/>
            <person name="Mancuso C."/>
            <person name="Pereto J."/>
            <person name="Khalil A."/>
            <person name="Vilanova C."/>
        </authorList>
    </citation>
    <scope>NUCLEOTIDE SEQUENCE [LARGE SCALE GENOMIC DNA]</scope>
    <source>
        <strain evidence="1 2">R4DWN</strain>
    </source>
</reference>
<dbReference type="EMBL" id="VNIM01000084">
    <property type="protein sequence ID" value="TVV71568.1"/>
    <property type="molecule type" value="Genomic_DNA"/>
</dbReference>
<sequence length="217" mass="22830">MADDTLRDPELSLSLAYAPAARRPALAALWRLDERLAAIVVEPNRPITAIKLAWWREALERLDQAPPPPEPLLAALGEAVAAGVSGARLAGLAAAWDVLIDDDAAEDEGARIVRHARERAAALFGTAADLLGGAGQVDVAVAGQSWSLATVPVPLAAGRREAAASVLSHVPPGYWPRRLRALGVLAVLGRERLHDPAGLPGSPRRIVRALWHAASGL</sequence>
<keyword evidence="2" id="KW-1185">Reference proteome</keyword>
<proteinExistence type="predicted"/>
<comment type="caution">
    <text evidence="1">The sequence shown here is derived from an EMBL/GenBank/DDBJ whole genome shotgun (WGS) entry which is preliminary data.</text>
</comment>
<protein>
    <recommendedName>
        <fullName evidence="3">Phytoene synthase</fullName>
    </recommendedName>
</protein>
<dbReference type="AlphaFoldDB" id="A0A558QWT9"/>
<accession>A0A558QWT9</accession>
<dbReference type="OrthoDB" id="9814909at2"/>
<evidence type="ECO:0000313" key="2">
    <source>
        <dbReference type="Proteomes" id="UP000318681"/>
    </source>
</evidence>
<dbReference type="RefSeq" id="WP_145154361.1">
    <property type="nucleotide sequence ID" value="NZ_VNIM01000084.1"/>
</dbReference>
<dbReference type="Proteomes" id="UP000318681">
    <property type="component" value="Unassembled WGS sequence"/>
</dbReference>
<evidence type="ECO:0000313" key="1">
    <source>
        <dbReference type="EMBL" id="TVV71568.1"/>
    </source>
</evidence>
<evidence type="ECO:0008006" key="3">
    <source>
        <dbReference type="Google" id="ProtNLM"/>
    </source>
</evidence>
<gene>
    <name evidence="1" type="ORF">FOY91_16565</name>
</gene>
<name>A0A558QWT9_9SPHN</name>
<organism evidence="1 2">
    <name type="scientific">Alterirhizorhabdus solaris</name>
    <dbReference type="NCBI Taxonomy" id="2529389"/>
    <lineage>
        <taxon>Bacteria</taxon>
        <taxon>Pseudomonadati</taxon>
        <taxon>Pseudomonadota</taxon>
        <taxon>Alphaproteobacteria</taxon>
        <taxon>Sphingomonadales</taxon>
        <taxon>Rhizorhabdaceae</taxon>
        <taxon>Alterirhizorhabdus</taxon>
    </lineage>
</organism>